<dbReference type="OrthoDB" id="25071at10239"/>
<reference evidence="2" key="1">
    <citation type="submission" date="2017-02" db="EMBL/GenBank/DDBJ databases">
        <title>Genome sequence of Serratia marcescens phage BF.</title>
        <authorList>
            <person name="Casey E."/>
            <person name="Fitzgerald B."/>
            <person name="Mahony J."/>
            <person name="Lugli G."/>
            <person name="Ventura M."/>
            <person name="van Sinderen D."/>
        </authorList>
    </citation>
    <scope>NUCLEOTIDE SEQUENCE [LARGE SCALE GENOMIC DNA]</scope>
</reference>
<dbReference type="Proteomes" id="UP000221837">
    <property type="component" value="Genome"/>
</dbReference>
<accession>A0A1S6UA36</accession>
<organism evidence="2 3">
    <name type="scientific">Serratia phage BF</name>
    <dbReference type="NCBI Taxonomy" id="1962671"/>
    <lineage>
        <taxon>Viruses</taxon>
        <taxon>Duplodnaviria</taxon>
        <taxon>Heunggongvirae</taxon>
        <taxon>Uroviricota</taxon>
        <taxon>Caudoviricetes</taxon>
        <taxon>Eneladusvirus</taxon>
        <taxon>Eneladusvirus BF</taxon>
    </lineage>
</organism>
<sequence>MAKPKYNSKKGDVRTPEEHRKILEEIDALQSERSRKGVVKSAKRLKNTFGVSSTMYKKERKPKNKKPKIYDLGRYARE</sequence>
<proteinExistence type="predicted"/>
<evidence type="ECO:0000313" key="2">
    <source>
        <dbReference type="EMBL" id="AQW88598.1"/>
    </source>
</evidence>
<keyword evidence="3" id="KW-1185">Reference proteome</keyword>
<feature type="region of interest" description="Disordered" evidence="1">
    <location>
        <begin position="53"/>
        <end position="78"/>
    </location>
</feature>
<feature type="compositionally biased region" description="Basic and acidic residues" evidence="1">
    <location>
        <begin position="68"/>
        <end position="78"/>
    </location>
</feature>
<name>A0A1S6UA36_9CAUD</name>
<dbReference type="EMBL" id="KY630187">
    <property type="protein sequence ID" value="AQW88598.1"/>
    <property type="molecule type" value="Genomic_DNA"/>
</dbReference>
<evidence type="ECO:0000256" key="1">
    <source>
        <dbReference type="SAM" id="MobiDB-lite"/>
    </source>
</evidence>
<evidence type="ECO:0000313" key="3">
    <source>
        <dbReference type="Proteomes" id="UP000221837"/>
    </source>
</evidence>
<gene>
    <name evidence="2" type="ORF">BF_0073</name>
</gene>
<feature type="compositionally biased region" description="Basic residues" evidence="1">
    <location>
        <begin position="58"/>
        <end position="67"/>
    </location>
</feature>
<protein>
    <submittedName>
        <fullName evidence="2">Uncharacterized protein</fullName>
    </submittedName>
</protein>